<protein>
    <recommendedName>
        <fullName evidence="3">Phosphoribosyltransferase domain-containing protein</fullName>
    </recommendedName>
</protein>
<accession>A0A1F7IA50</accession>
<dbReference type="PANTHER" id="PTHR43363:SF1">
    <property type="entry name" value="HYPOXANTHINE-GUANINE PHOSPHORIBOSYLTRANSFERASE"/>
    <property type="match status" value="1"/>
</dbReference>
<dbReference type="InterPro" id="IPR029057">
    <property type="entry name" value="PRTase-like"/>
</dbReference>
<dbReference type="EMBL" id="MGAF01000034">
    <property type="protein sequence ID" value="OGK40236.1"/>
    <property type="molecule type" value="Genomic_DNA"/>
</dbReference>
<evidence type="ECO:0000313" key="4">
    <source>
        <dbReference type="EMBL" id="OGK40236.1"/>
    </source>
</evidence>
<proteinExistence type="predicted"/>
<dbReference type="STRING" id="1802055.A3A74_07050"/>
<dbReference type="PANTHER" id="PTHR43363">
    <property type="entry name" value="HYPOXANTHINE PHOSPHORIBOSYLTRANSFERASE"/>
    <property type="match status" value="1"/>
</dbReference>
<gene>
    <name evidence="4" type="ORF">A3A74_07050</name>
</gene>
<keyword evidence="2" id="KW-0808">Transferase</keyword>
<evidence type="ECO:0000256" key="1">
    <source>
        <dbReference type="ARBA" id="ARBA00022676"/>
    </source>
</evidence>
<reference evidence="4 5" key="1">
    <citation type="journal article" date="2016" name="Nat. Commun.">
        <title>Thousands of microbial genomes shed light on interconnected biogeochemical processes in an aquifer system.</title>
        <authorList>
            <person name="Anantharaman K."/>
            <person name="Brown C.T."/>
            <person name="Hug L.A."/>
            <person name="Sharon I."/>
            <person name="Castelle C.J."/>
            <person name="Probst A.J."/>
            <person name="Thomas B.C."/>
            <person name="Singh A."/>
            <person name="Wilkins M.J."/>
            <person name="Karaoz U."/>
            <person name="Brodie E.L."/>
            <person name="Williams K.H."/>
            <person name="Hubbard S.S."/>
            <person name="Banfield J.F."/>
        </authorList>
    </citation>
    <scope>NUCLEOTIDE SEQUENCE [LARGE SCALE GENOMIC DNA]</scope>
</reference>
<dbReference type="CDD" id="cd06223">
    <property type="entry name" value="PRTases_typeI"/>
    <property type="match status" value="1"/>
</dbReference>
<dbReference type="Gene3D" id="3.40.50.2020">
    <property type="match status" value="1"/>
</dbReference>
<organism evidence="4 5">
    <name type="scientific">Candidatus Roizmanbacteria bacterium RIFCSPLOWO2_01_FULL_35_13</name>
    <dbReference type="NCBI Taxonomy" id="1802055"/>
    <lineage>
        <taxon>Bacteria</taxon>
        <taxon>Candidatus Roizmaniibacteriota</taxon>
    </lineage>
</organism>
<evidence type="ECO:0000313" key="5">
    <source>
        <dbReference type="Proteomes" id="UP000179270"/>
    </source>
</evidence>
<dbReference type="Proteomes" id="UP000179270">
    <property type="component" value="Unassembled WGS sequence"/>
</dbReference>
<dbReference type="AlphaFoldDB" id="A0A1F7IA50"/>
<dbReference type="SUPFAM" id="SSF53271">
    <property type="entry name" value="PRTase-like"/>
    <property type="match status" value="1"/>
</dbReference>
<keyword evidence="1" id="KW-0328">Glycosyltransferase</keyword>
<evidence type="ECO:0000259" key="3">
    <source>
        <dbReference type="Pfam" id="PF00156"/>
    </source>
</evidence>
<dbReference type="InterPro" id="IPR000836">
    <property type="entry name" value="PRTase_dom"/>
</dbReference>
<comment type="caution">
    <text evidence="4">The sequence shown here is derived from an EMBL/GenBank/DDBJ whole genome shotgun (WGS) entry which is preliminary data.</text>
</comment>
<feature type="domain" description="Phosphoribosyltransferase" evidence="3">
    <location>
        <begin position="6"/>
        <end position="145"/>
    </location>
</feature>
<sequence>MKKLTWNEVENTADKLVENIKESKFSPDYIIGVTTGGLFPLAMLAKRLEIKNILTITASKITKDKEEIVTIRNLPNVDLQDKKVLLVDEIAQSGKTLHKISEIILQRYKANELKTATLAANGDVCEFWPNYFVLIEKGDWTMFPWEKEKFSKYDLKK</sequence>
<evidence type="ECO:0000256" key="2">
    <source>
        <dbReference type="ARBA" id="ARBA00022679"/>
    </source>
</evidence>
<dbReference type="Pfam" id="PF00156">
    <property type="entry name" value="Pribosyltran"/>
    <property type="match status" value="1"/>
</dbReference>
<name>A0A1F7IA50_9BACT</name>
<dbReference type="GO" id="GO:0016757">
    <property type="term" value="F:glycosyltransferase activity"/>
    <property type="evidence" value="ECO:0007669"/>
    <property type="project" value="UniProtKB-KW"/>
</dbReference>